<dbReference type="KEGG" id="vg:33350049"/>
<proteinExistence type="predicted"/>
<dbReference type="SUPFAM" id="SSF51126">
    <property type="entry name" value="Pectin lyase-like"/>
    <property type="match status" value="1"/>
</dbReference>
<name>A0A240FBF9_9ADEN</name>
<sequence>MSANFLDKSAIWFTNAWKGSVINCSFDNFNGSALWFRDDNLYGTSNWQQQHLITACRFRKCRIGISNSGRAEYSVATMNMFFDCHVCFNVIGGNWRRSENQMVICKCAYLHVEAGMWYEGNNKENPAHDAFTGNTLNHGDSGCLWPAAFTLADGRQITRLAGFYFDSSLTFPPTFSNNVLWYTGIDLKGFSTGSSLKTFCFTGCTFMGNAGNNTQSRLAIGRENQTNNSKVYFIGCSGNNIALYNVEASHVVPSFGTLMTLNHDSDYPNGRAGGDDQMMQ</sequence>
<dbReference type="RefSeq" id="YP_009389488.1">
    <property type="nucleotide sequence ID" value="NC_035207.1"/>
</dbReference>
<dbReference type="Proteomes" id="UP000201505">
    <property type="component" value="Segment"/>
</dbReference>
<dbReference type="InterPro" id="IPR011050">
    <property type="entry name" value="Pectin_lyase_fold/virulence"/>
</dbReference>
<dbReference type="EMBL" id="KY427939">
    <property type="protein sequence ID" value="ARE31879.1"/>
    <property type="molecule type" value="Genomic_DNA"/>
</dbReference>
<organism evidence="1 2">
    <name type="scientific">red squirrel adenovirus 1</name>
    <dbReference type="NCBI Taxonomy" id="2773314"/>
    <lineage>
        <taxon>Viruses</taxon>
        <taxon>Varidnaviria</taxon>
        <taxon>Bamfordvirae</taxon>
        <taxon>Preplasmiviricota</taxon>
        <taxon>Polisuviricotina</taxon>
        <taxon>Pharingeaviricetes</taxon>
        <taxon>Rowavirales</taxon>
        <taxon>Adenoviridae</taxon>
        <taxon>Mastadenovirus</taxon>
        <taxon>Mastadenovirus sciuri</taxon>
        <taxon>Squirrel mastadenovirus A</taxon>
    </lineage>
</organism>
<evidence type="ECO:0000313" key="1">
    <source>
        <dbReference type="EMBL" id="ARE31879.1"/>
    </source>
</evidence>
<protein>
    <submittedName>
        <fullName evidence="1">ORF3</fullName>
    </submittedName>
</protein>
<evidence type="ECO:0000313" key="2">
    <source>
        <dbReference type="Proteomes" id="UP000201505"/>
    </source>
</evidence>
<dbReference type="GeneID" id="33350049"/>
<reference evidence="1 2" key="1">
    <citation type="journal article" date="2017" name="Arch. Virol.">
        <title>A red squirrel associated adenovirus identified by a combined microarray and deep sequencing approach.</title>
        <authorList>
            <person name="Abendroth B."/>
            <person name="Hoper D."/>
            <person name="Ulrich R.G."/>
            <person name="Larres G."/>
            <person name="Beer M."/>
        </authorList>
    </citation>
    <scope>NUCLEOTIDE SEQUENCE [LARGE SCALE GENOMIC DNA]</scope>
    <source>
        <strain evidence="1 2">DE/2013/Sciurus vulgaris/2013Pa405-00252</strain>
    </source>
</reference>
<keyword evidence="2" id="KW-1185">Reference proteome</keyword>
<accession>A0A240FBF9</accession>